<evidence type="ECO:0008006" key="3">
    <source>
        <dbReference type="Google" id="ProtNLM"/>
    </source>
</evidence>
<sequence>MLIQERSQLVVNAARQLTVIPKGFHQPMTNVHADTSLRNTLLRELEEELFGRADLDNTISAPRAALPMHLGRLSEPMRSLLTNDGLLFECTSFGFNMVSGNYEFACLLTVDNENFWPQFGGHVEANWEVRGLHIYSILADEPLALLGTASSWNNEGLFTFAQGLSRVMYHARDS</sequence>
<proteinExistence type="predicted"/>
<dbReference type="RefSeq" id="WP_191247709.1">
    <property type="nucleotide sequence ID" value="NZ_BNAU01000007.1"/>
</dbReference>
<dbReference type="Proteomes" id="UP000605897">
    <property type="component" value="Unassembled WGS sequence"/>
</dbReference>
<name>A0ABQ3JAG1_9PSEU</name>
<dbReference type="EMBL" id="BNAU01000007">
    <property type="protein sequence ID" value="GHF15860.1"/>
    <property type="molecule type" value="Genomic_DNA"/>
</dbReference>
<reference evidence="2" key="1">
    <citation type="journal article" date="2019" name="Int. J. Syst. Evol. Microbiol.">
        <title>The Global Catalogue of Microorganisms (GCM) 10K type strain sequencing project: providing services to taxonomists for standard genome sequencing and annotation.</title>
        <authorList>
            <consortium name="The Broad Institute Genomics Platform"/>
            <consortium name="The Broad Institute Genome Sequencing Center for Infectious Disease"/>
            <person name="Wu L."/>
            <person name="Ma J."/>
        </authorList>
    </citation>
    <scope>NUCLEOTIDE SEQUENCE [LARGE SCALE GENOMIC DNA]</scope>
    <source>
        <strain evidence="2">CGMCC 4.7677</strain>
    </source>
</reference>
<evidence type="ECO:0000313" key="2">
    <source>
        <dbReference type="Proteomes" id="UP000605897"/>
    </source>
</evidence>
<comment type="caution">
    <text evidence="1">The sequence shown here is derived from an EMBL/GenBank/DDBJ whole genome shotgun (WGS) entry which is preliminary data.</text>
</comment>
<evidence type="ECO:0000313" key="1">
    <source>
        <dbReference type="EMBL" id="GHF15860.1"/>
    </source>
</evidence>
<accession>A0ABQ3JAG1</accession>
<protein>
    <recommendedName>
        <fullName evidence="3">NUDIX hydrolase</fullName>
    </recommendedName>
</protein>
<keyword evidence="2" id="KW-1185">Reference proteome</keyword>
<organism evidence="1 2">
    <name type="scientific">Amycolatopsis deserti</name>
    <dbReference type="NCBI Taxonomy" id="185696"/>
    <lineage>
        <taxon>Bacteria</taxon>
        <taxon>Bacillati</taxon>
        <taxon>Actinomycetota</taxon>
        <taxon>Actinomycetes</taxon>
        <taxon>Pseudonocardiales</taxon>
        <taxon>Pseudonocardiaceae</taxon>
        <taxon>Amycolatopsis</taxon>
    </lineage>
</organism>
<gene>
    <name evidence="1" type="ORF">GCM10017786_57120</name>
</gene>